<dbReference type="CDD" id="cd04511">
    <property type="entry name" value="NUDIX_Hydrolase"/>
    <property type="match status" value="1"/>
</dbReference>
<evidence type="ECO:0000313" key="3">
    <source>
        <dbReference type="Proteomes" id="UP000013209"/>
    </source>
</evidence>
<dbReference type="InterPro" id="IPR015797">
    <property type="entry name" value="NUDIX_hydrolase-like_dom_sf"/>
</dbReference>
<dbReference type="PANTHER" id="PTHR43222">
    <property type="entry name" value="NUDIX HYDROLASE 23"/>
    <property type="match status" value="1"/>
</dbReference>
<gene>
    <name evidence="2" type="ORF">F966_01910</name>
</gene>
<dbReference type="Gene3D" id="3.90.79.10">
    <property type="entry name" value="Nucleoside Triphosphate Pyrophosphohydrolase"/>
    <property type="match status" value="1"/>
</dbReference>
<dbReference type="Gene3D" id="2.20.70.10">
    <property type="match status" value="1"/>
</dbReference>
<dbReference type="PANTHER" id="PTHR43222:SF2">
    <property type="entry name" value="NUDIX HYDROLASE 23, CHLOROPLASTIC"/>
    <property type="match status" value="1"/>
</dbReference>
<dbReference type="Pfam" id="PF00293">
    <property type="entry name" value="NUDIX"/>
    <property type="match status" value="1"/>
</dbReference>
<dbReference type="PROSITE" id="PS51462">
    <property type="entry name" value="NUDIX"/>
    <property type="match status" value="1"/>
</dbReference>
<dbReference type="GO" id="GO:0003824">
    <property type="term" value="F:catalytic activity"/>
    <property type="evidence" value="ECO:0007669"/>
    <property type="project" value="UniProtKB-ARBA"/>
</dbReference>
<proteinExistence type="predicted"/>
<dbReference type="STRING" id="1144672.F966_01910"/>
<dbReference type="AlphaFoldDB" id="N8XP77"/>
<dbReference type="Pfam" id="PF14803">
    <property type="entry name" value="Zn_ribbon_Nudix"/>
    <property type="match status" value="1"/>
</dbReference>
<organism evidence="2 3">
    <name type="scientific">Acinetobacter higginsii</name>
    <dbReference type="NCBI Taxonomy" id="70347"/>
    <lineage>
        <taxon>Bacteria</taxon>
        <taxon>Pseudomonadati</taxon>
        <taxon>Pseudomonadota</taxon>
        <taxon>Gammaproteobacteria</taxon>
        <taxon>Moraxellales</taxon>
        <taxon>Moraxellaceae</taxon>
        <taxon>Acinetobacter</taxon>
    </lineage>
</organism>
<dbReference type="PATRIC" id="fig|1144672.3.peg.1825"/>
<dbReference type="InterPro" id="IPR029401">
    <property type="entry name" value="Nudix_N"/>
</dbReference>
<protein>
    <recommendedName>
        <fullName evidence="1">Nudix hydrolase domain-containing protein</fullName>
    </recommendedName>
</protein>
<dbReference type="SUPFAM" id="SSF55811">
    <property type="entry name" value="Nudix"/>
    <property type="match status" value="1"/>
</dbReference>
<evidence type="ECO:0000313" key="2">
    <source>
        <dbReference type="EMBL" id="ENV09258.1"/>
    </source>
</evidence>
<sequence>MTHLFFSFSLSSIIAEILTAIIDHDAKSSKFSYAELSLRLMIIMSFCVACGHQTEAKIPVGDHKSRLVCTHCGNIHYENPKVICGALALWDDKVLLCRRAIEPRYGLWTLPAGYMELFETMEQGAARETREEAEAEVEIEQLYCMYNIPRIGQIYVLFKAHLKQGLFGAGEESIECRLFEEHEIPWTELAFPSVEQTLRHYFADRKTGLFPTHLETLGTRLDHTG</sequence>
<reference evidence="2 3" key="1">
    <citation type="submission" date="2013-02" db="EMBL/GenBank/DDBJ databases">
        <title>The Genome Sequence of Acinetobacter sp. CIP 56.2.</title>
        <authorList>
            <consortium name="The Broad Institute Genome Sequencing Platform"/>
            <consortium name="The Broad Institute Genome Sequencing Center for Infectious Disease"/>
            <person name="Cerqueira G."/>
            <person name="Feldgarden M."/>
            <person name="Courvalin P."/>
            <person name="Perichon B."/>
            <person name="Grillot-Courvalin C."/>
            <person name="Clermont D."/>
            <person name="Rocha E."/>
            <person name="Yoon E.-J."/>
            <person name="Nemec A."/>
            <person name="Walker B."/>
            <person name="Young S.K."/>
            <person name="Zeng Q."/>
            <person name="Gargeya S."/>
            <person name="Fitzgerald M."/>
            <person name="Haas B."/>
            <person name="Abouelleil A."/>
            <person name="Alvarado L."/>
            <person name="Arachchi H.M."/>
            <person name="Berlin A.M."/>
            <person name="Chapman S.B."/>
            <person name="Dewar J."/>
            <person name="Goldberg J."/>
            <person name="Griggs A."/>
            <person name="Gujja S."/>
            <person name="Hansen M."/>
            <person name="Howarth C."/>
            <person name="Imamovic A."/>
            <person name="Larimer J."/>
            <person name="McCowan C."/>
            <person name="Murphy C."/>
            <person name="Neiman D."/>
            <person name="Pearson M."/>
            <person name="Priest M."/>
            <person name="Roberts A."/>
            <person name="Saif S."/>
            <person name="Shea T."/>
            <person name="Sisk P."/>
            <person name="Sykes S."/>
            <person name="Wortman J."/>
            <person name="Nusbaum C."/>
            <person name="Birren B."/>
        </authorList>
    </citation>
    <scope>NUCLEOTIDE SEQUENCE [LARGE SCALE GENOMIC DNA]</scope>
    <source>
        <strain evidence="2 3">CIP 56.2</strain>
    </source>
</reference>
<dbReference type="HOGENOM" id="CLU_037162_16_0_6"/>
<feature type="domain" description="Nudix hydrolase" evidence="1">
    <location>
        <begin position="79"/>
        <end position="202"/>
    </location>
</feature>
<accession>N8XP77</accession>
<name>N8XP77_9GAMM</name>
<dbReference type="Proteomes" id="UP000013209">
    <property type="component" value="Unassembled WGS sequence"/>
</dbReference>
<dbReference type="InterPro" id="IPR000086">
    <property type="entry name" value="NUDIX_hydrolase_dom"/>
</dbReference>
<dbReference type="EMBL" id="APPH01000009">
    <property type="protein sequence ID" value="ENV09258.1"/>
    <property type="molecule type" value="Genomic_DNA"/>
</dbReference>
<evidence type="ECO:0000259" key="1">
    <source>
        <dbReference type="PROSITE" id="PS51462"/>
    </source>
</evidence>
<dbReference type="eggNOG" id="COG1051">
    <property type="taxonomic scope" value="Bacteria"/>
</dbReference>
<comment type="caution">
    <text evidence="2">The sequence shown here is derived from an EMBL/GenBank/DDBJ whole genome shotgun (WGS) entry which is preliminary data.</text>
</comment>